<dbReference type="InterPro" id="IPR003613">
    <property type="entry name" value="Ubox_domain"/>
</dbReference>
<evidence type="ECO:0000259" key="8">
    <source>
        <dbReference type="PROSITE" id="PS51698"/>
    </source>
</evidence>
<dbReference type="PROSITE" id="PS51698">
    <property type="entry name" value="U_BOX"/>
    <property type="match status" value="1"/>
</dbReference>
<dbReference type="InterPro" id="IPR011989">
    <property type="entry name" value="ARM-like"/>
</dbReference>
<keyword evidence="3 7" id="KW-0808">Transferase</keyword>
<dbReference type="SMART" id="SM00504">
    <property type="entry name" value="Ubox"/>
    <property type="match status" value="1"/>
</dbReference>
<dbReference type="InterPro" id="IPR000225">
    <property type="entry name" value="Armadillo"/>
</dbReference>
<dbReference type="PANTHER" id="PTHR22849">
    <property type="entry name" value="WDSAM1 PROTEIN"/>
    <property type="match status" value="1"/>
</dbReference>
<keyword evidence="4" id="KW-0677">Repeat</keyword>
<evidence type="ECO:0000256" key="3">
    <source>
        <dbReference type="ARBA" id="ARBA00022679"/>
    </source>
</evidence>
<evidence type="ECO:0000256" key="4">
    <source>
        <dbReference type="ARBA" id="ARBA00022737"/>
    </source>
</evidence>
<dbReference type="SUPFAM" id="SSF48371">
    <property type="entry name" value="ARM repeat"/>
    <property type="match status" value="1"/>
</dbReference>
<sequence length="411" mass="45707">MVRPHNLFITVPTHFCCPISLDLMQSPVSLTTGVTYDRSTIQRWLDSGHNTCPATMQILHNYDFVPNSNLKRLIQIWSDSLQFPLSTLSQSDHILTAFDDLRTNGNGSVSVSVSVSASLSKLLCFGARLEQNVKFLGRIHGFVPVLLDVLRCRDVYCSELVVRVLDLVRCEIEDREEFMNMMLKSDRDCLRSLVLVLQRGSSESRIGTARLLECVAINAESKNLIAENEAILHELIGVIGIEEDPKLIESVLSCLIAISMPKRVKIKLVRLGVIKALTRLLKHRNASVGVTEKVLRLLAAAAAVEEGRSEMLENGGECVGWMVKKVMKVSSAATEQAVTALWCICYLFREDRAAEAVAEAKGVEKILLLMQSHCPATVRQMAKDLLKILKVNSISSCLSIYDTNNSYIMPF</sequence>
<dbReference type="Gene3D" id="1.25.10.10">
    <property type="entry name" value="Leucine-rich Repeat Variant"/>
    <property type="match status" value="1"/>
</dbReference>
<evidence type="ECO:0000256" key="1">
    <source>
        <dbReference type="ARBA" id="ARBA00000900"/>
    </source>
</evidence>
<keyword evidence="5 7" id="KW-0833">Ubl conjugation pathway</keyword>
<name>A0ABP0Y7B3_9ROSI</name>
<comment type="function">
    <text evidence="7">Functions as an E3 ubiquitin ligase.</text>
</comment>
<protein>
    <recommendedName>
        <fullName evidence="7 8">U-box domain-containing protein</fullName>
        <ecNumber evidence="7">2.3.2.27</ecNumber>
    </recommendedName>
    <alternativeName>
        <fullName evidence="7">RING-type E3 ubiquitin transferase PUB</fullName>
    </alternativeName>
</protein>
<reference evidence="9 10" key="1">
    <citation type="submission" date="2024-03" db="EMBL/GenBank/DDBJ databases">
        <authorList>
            <person name="Gkanogiannis A."/>
            <person name="Becerra Lopez-Lavalle L."/>
        </authorList>
    </citation>
    <scope>NUCLEOTIDE SEQUENCE [LARGE SCALE GENOMIC DNA]</scope>
</reference>
<proteinExistence type="predicted"/>
<dbReference type="InterPro" id="IPR058678">
    <property type="entry name" value="ARM_PUB"/>
</dbReference>
<evidence type="ECO:0000256" key="6">
    <source>
        <dbReference type="PROSITE-ProRule" id="PRU00259"/>
    </source>
</evidence>
<accession>A0ABP0Y7B3</accession>
<dbReference type="PANTHER" id="PTHR22849:SF20">
    <property type="entry name" value="U-BOX DOMAIN-CONTAINING PROTEIN 27-RELATED"/>
    <property type="match status" value="1"/>
</dbReference>
<keyword evidence="10" id="KW-1185">Reference proteome</keyword>
<dbReference type="Pfam" id="PF25598">
    <property type="entry name" value="ARM_PUB"/>
    <property type="match status" value="1"/>
</dbReference>
<dbReference type="InterPro" id="IPR045185">
    <property type="entry name" value="PUB22/23/24-like"/>
</dbReference>
<dbReference type="Gene3D" id="3.30.40.10">
    <property type="entry name" value="Zinc/RING finger domain, C3HC4 (zinc finger)"/>
    <property type="match status" value="1"/>
</dbReference>
<feature type="repeat" description="ARM" evidence="6">
    <location>
        <begin position="272"/>
        <end position="316"/>
    </location>
</feature>
<organism evidence="9 10">
    <name type="scientific">Citrullus colocynthis</name>
    <name type="common">colocynth</name>
    <dbReference type="NCBI Taxonomy" id="252529"/>
    <lineage>
        <taxon>Eukaryota</taxon>
        <taxon>Viridiplantae</taxon>
        <taxon>Streptophyta</taxon>
        <taxon>Embryophyta</taxon>
        <taxon>Tracheophyta</taxon>
        <taxon>Spermatophyta</taxon>
        <taxon>Magnoliopsida</taxon>
        <taxon>eudicotyledons</taxon>
        <taxon>Gunneridae</taxon>
        <taxon>Pentapetalae</taxon>
        <taxon>rosids</taxon>
        <taxon>fabids</taxon>
        <taxon>Cucurbitales</taxon>
        <taxon>Cucurbitaceae</taxon>
        <taxon>Benincaseae</taxon>
        <taxon>Citrullus</taxon>
    </lineage>
</organism>
<comment type="pathway">
    <text evidence="2 7">Protein modification; protein ubiquitination.</text>
</comment>
<dbReference type="InterPro" id="IPR045210">
    <property type="entry name" value="RING-Ubox_PUB"/>
</dbReference>
<dbReference type="PROSITE" id="PS50176">
    <property type="entry name" value="ARM_REPEAT"/>
    <property type="match status" value="1"/>
</dbReference>
<evidence type="ECO:0000256" key="5">
    <source>
        <dbReference type="ARBA" id="ARBA00022786"/>
    </source>
</evidence>
<evidence type="ECO:0000313" key="9">
    <source>
        <dbReference type="EMBL" id="CAK9316353.1"/>
    </source>
</evidence>
<dbReference type="CDD" id="cd16664">
    <property type="entry name" value="RING-Ubox_PUB"/>
    <property type="match status" value="1"/>
</dbReference>
<evidence type="ECO:0000256" key="2">
    <source>
        <dbReference type="ARBA" id="ARBA00004906"/>
    </source>
</evidence>
<feature type="domain" description="U-box" evidence="8">
    <location>
        <begin position="10"/>
        <end position="84"/>
    </location>
</feature>
<dbReference type="SUPFAM" id="SSF57850">
    <property type="entry name" value="RING/U-box"/>
    <property type="match status" value="1"/>
</dbReference>
<dbReference type="EMBL" id="OZ021736">
    <property type="protein sequence ID" value="CAK9316353.1"/>
    <property type="molecule type" value="Genomic_DNA"/>
</dbReference>
<dbReference type="Proteomes" id="UP001642487">
    <property type="component" value="Chromosome 2"/>
</dbReference>
<evidence type="ECO:0000313" key="10">
    <source>
        <dbReference type="Proteomes" id="UP001642487"/>
    </source>
</evidence>
<dbReference type="InterPro" id="IPR013083">
    <property type="entry name" value="Znf_RING/FYVE/PHD"/>
</dbReference>
<dbReference type="EC" id="2.3.2.27" evidence="7"/>
<evidence type="ECO:0000256" key="7">
    <source>
        <dbReference type="RuleBase" id="RU369093"/>
    </source>
</evidence>
<gene>
    <name evidence="9" type="ORF">CITCOLO1_LOCUS8214</name>
</gene>
<dbReference type="InterPro" id="IPR016024">
    <property type="entry name" value="ARM-type_fold"/>
</dbReference>
<comment type="catalytic activity">
    <reaction evidence="1 7">
        <text>S-ubiquitinyl-[E2 ubiquitin-conjugating enzyme]-L-cysteine + [acceptor protein]-L-lysine = [E2 ubiquitin-conjugating enzyme]-L-cysteine + N(6)-ubiquitinyl-[acceptor protein]-L-lysine.</text>
        <dbReference type="EC" id="2.3.2.27"/>
    </reaction>
</comment>
<dbReference type="Pfam" id="PF04564">
    <property type="entry name" value="U-box"/>
    <property type="match status" value="1"/>
</dbReference>